<dbReference type="AlphaFoldDB" id="A0A2A5J3X0"/>
<dbReference type="EMBL" id="NOVD01000038">
    <property type="protein sequence ID" value="PCK24056.1"/>
    <property type="molecule type" value="Genomic_DNA"/>
</dbReference>
<feature type="compositionally biased region" description="Basic residues" evidence="1">
    <location>
        <begin position="110"/>
        <end position="121"/>
    </location>
</feature>
<sequence>MGDDDRQNALADVMELARLLHALRGLSDEVETLLADAMKNARSSGLSQVLIAEAAALSSSRVSQVVKSDGVTVPRSQVHDRVRKISEWPAEALKPYRASFSGRMTTPPYQRRRRPTHASNE</sequence>
<dbReference type="Proteomes" id="UP000230886">
    <property type="component" value="Unassembled WGS sequence"/>
</dbReference>
<protein>
    <submittedName>
        <fullName evidence="2">Uncharacterized protein</fullName>
    </submittedName>
</protein>
<evidence type="ECO:0000313" key="3">
    <source>
        <dbReference type="Proteomes" id="UP000230886"/>
    </source>
</evidence>
<accession>A0A2A5J3X0</accession>
<dbReference type="RefSeq" id="WP_099698574.1">
    <property type="nucleotide sequence ID" value="NZ_NOVD01000038.1"/>
</dbReference>
<gene>
    <name evidence="2" type="ORF">CHR55_27810</name>
</gene>
<organism evidence="2 3">
    <name type="scientific">Rhodococcus qingshengii</name>
    <dbReference type="NCBI Taxonomy" id="334542"/>
    <lineage>
        <taxon>Bacteria</taxon>
        <taxon>Bacillati</taxon>
        <taxon>Actinomycetota</taxon>
        <taxon>Actinomycetes</taxon>
        <taxon>Mycobacteriales</taxon>
        <taxon>Nocardiaceae</taxon>
        <taxon>Rhodococcus</taxon>
        <taxon>Rhodococcus erythropolis group</taxon>
    </lineage>
</organism>
<reference evidence="2 3" key="1">
    <citation type="submission" date="2017-07" db="EMBL/GenBank/DDBJ databases">
        <title>Draft sequence of Rhodococcus enclensis 23b-28.</title>
        <authorList>
            <person name="Besaury L."/>
            <person name="Sancelme M."/>
            <person name="Amato P."/>
            <person name="Lallement A."/>
            <person name="Delort A.-M."/>
        </authorList>
    </citation>
    <scope>NUCLEOTIDE SEQUENCE [LARGE SCALE GENOMIC DNA]</scope>
    <source>
        <strain evidence="2 3">23b-28</strain>
    </source>
</reference>
<name>A0A2A5J3X0_RHOSG</name>
<evidence type="ECO:0000256" key="1">
    <source>
        <dbReference type="SAM" id="MobiDB-lite"/>
    </source>
</evidence>
<evidence type="ECO:0000313" key="2">
    <source>
        <dbReference type="EMBL" id="PCK24056.1"/>
    </source>
</evidence>
<comment type="caution">
    <text evidence="2">The sequence shown here is derived from an EMBL/GenBank/DDBJ whole genome shotgun (WGS) entry which is preliminary data.</text>
</comment>
<feature type="region of interest" description="Disordered" evidence="1">
    <location>
        <begin position="99"/>
        <end position="121"/>
    </location>
</feature>
<proteinExistence type="predicted"/>